<dbReference type="Proteomes" id="UP000307000">
    <property type="component" value="Chromosome"/>
</dbReference>
<dbReference type="Pfam" id="PF10646">
    <property type="entry name" value="Germane"/>
    <property type="match status" value="1"/>
</dbReference>
<evidence type="ECO:0000313" key="4">
    <source>
        <dbReference type="Proteomes" id="UP000307000"/>
    </source>
</evidence>
<dbReference type="EMBL" id="CP034412">
    <property type="protein sequence ID" value="QCY47186.1"/>
    <property type="molecule type" value="Genomic_DNA"/>
</dbReference>
<feature type="domain" description="GerMN" evidence="2">
    <location>
        <begin position="56"/>
        <end position="153"/>
    </location>
</feature>
<evidence type="ECO:0000313" key="3">
    <source>
        <dbReference type="EMBL" id="QCY47186.1"/>
    </source>
</evidence>
<dbReference type="KEGG" id="gcr:GcLGCM259_1455"/>
<sequence>MPDTSNSAHQDLPSASGSVETPSDKELIPVYWLQADNDGVYLYREYARAKASGDPVTDAISYMLNDKPAKDGWFTYLKPSTDIGVSISSENVITLDLPKKVFGAHLDEGLAQRSIQQLVFTATAAAANAGVLNGSQPPKLRLLVDGAANATVFDDYRLESEYERNSSFMAPIWIIDPQNSSQFAAGKVKLNARSVAFSDGLYYRVERKNTAGDWQPVDEAQRVKATELDEDGALSRELALSPGEYRVTLWGQNNGSGAKIARTTSMFNVS</sequence>
<protein>
    <submittedName>
        <fullName evidence="3">Sporulation and spore germination</fullName>
    </submittedName>
</protein>
<keyword evidence="4" id="KW-1185">Reference proteome</keyword>
<organism evidence="3 4">
    <name type="scientific">Glutamicibacter creatinolyticus</name>
    <dbReference type="NCBI Taxonomy" id="162496"/>
    <lineage>
        <taxon>Bacteria</taxon>
        <taxon>Bacillati</taxon>
        <taxon>Actinomycetota</taxon>
        <taxon>Actinomycetes</taxon>
        <taxon>Micrococcales</taxon>
        <taxon>Micrococcaceae</taxon>
        <taxon>Glutamicibacter</taxon>
    </lineage>
</organism>
<evidence type="ECO:0000256" key="1">
    <source>
        <dbReference type="SAM" id="MobiDB-lite"/>
    </source>
</evidence>
<accession>A0A5B7WSW1</accession>
<dbReference type="AlphaFoldDB" id="A0A5B7WSW1"/>
<evidence type="ECO:0000259" key="2">
    <source>
        <dbReference type="SMART" id="SM00909"/>
    </source>
</evidence>
<dbReference type="SMART" id="SM00909">
    <property type="entry name" value="Germane"/>
    <property type="match status" value="1"/>
</dbReference>
<reference evidence="3 4" key="1">
    <citation type="submission" date="2018-12" db="EMBL/GenBank/DDBJ databases">
        <title>Complete Genome Sequence of Glutamicibacter creatinolyticus strain LGCM259,isolated from an abscess of a 12-year-old mare in Italy.</title>
        <authorList>
            <person name="Santos R.G."/>
            <person name="Silva A.L."/>
            <person name="Seyffert N."/>
            <person name="Castro T.L.P."/>
            <person name="Attili A.R."/>
            <person name="Rifici C."/>
            <person name="Mazzullo G."/>
            <person name="Brenig B."/>
            <person name="Venanzi F."/>
            <person name="Azevedo V."/>
        </authorList>
    </citation>
    <scope>NUCLEOTIDE SEQUENCE [LARGE SCALE GENOMIC DNA]</scope>
    <source>
        <strain evidence="3 4">LGCM 259</strain>
    </source>
</reference>
<dbReference type="InterPro" id="IPR019606">
    <property type="entry name" value="GerMN"/>
</dbReference>
<gene>
    <name evidence="3" type="ORF">GcLGCM259_1455</name>
</gene>
<name>A0A5B7WSW1_9MICC</name>
<proteinExistence type="predicted"/>
<feature type="region of interest" description="Disordered" evidence="1">
    <location>
        <begin position="1"/>
        <end position="21"/>
    </location>
</feature>